<name>A0A8H5T2P7_FUSCI</name>
<keyword evidence="1" id="KW-0732">Signal</keyword>
<dbReference type="Proteomes" id="UP000572754">
    <property type="component" value="Unassembled WGS sequence"/>
</dbReference>
<comment type="caution">
    <text evidence="2">The sequence shown here is derived from an EMBL/GenBank/DDBJ whole genome shotgun (WGS) entry which is preliminary data.</text>
</comment>
<accession>A0A8H5T2P7</accession>
<sequence>MKLSTIAFLLVMMLGVVAVGTADDLSPSSTAFDILFPGFGDNTSSLSMSRSDSDHLCDNGRLNHFIALLAIPAIKPWPPILNYDKIQDSLSDPTKEVAWASSVGYHVVIDSGRPLVQSHNPNDKKLIRKMVKKETKRLVKALHEEVNEDKNPLYKAFTFVQSILCVHKSIQLDA</sequence>
<dbReference type="AlphaFoldDB" id="A0A8H5T2P7"/>
<evidence type="ECO:0000256" key="1">
    <source>
        <dbReference type="SAM" id="SignalP"/>
    </source>
</evidence>
<evidence type="ECO:0000313" key="2">
    <source>
        <dbReference type="EMBL" id="KAF5661207.1"/>
    </source>
</evidence>
<protein>
    <submittedName>
        <fullName evidence="2">Uncharacterized protein</fullName>
    </submittedName>
</protein>
<keyword evidence="3" id="KW-1185">Reference proteome</keyword>
<feature type="signal peptide" evidence="1">
    <location>
        <begin position="1"/>
        <end position="18"/>
    </location>
</feature>
<feature type="chain" id="PRO_5034758662" evidence="1">
    <location>
        <begin position="19"/>
        <end position="174"/>
    </location>
</feature>
<proteinExistence type="predicted"/>
<dbReference type="EMBL" id="JAAQPE010000491">
    <property type="protein sequence ID" value="KAF5661207.1"/>
    <property type="molecule type" value="Genomic_DNA"/>
</dbReference>
<organism evidence="2 3">
    <name type="scientific">Fusarium circinatum</name>
    <name type="common">Pitch canker fungus</name>
    <name type="synonym">Gibberella circinata</name>
    <dbReference type="NCBI Taxonomy" id="48490"/>
    <lineage>
        <taxon>Eukaryota</taxon>
        <taxon>Fungi</taxon>
        <taxon>Dikarya</taxon>
        <taxon>Ascomycota</taxon>
        <taxon>Pezizomycotina</taxon>
        <taxon>Sordariomycetes</taxon>
        <taxon>Hypocreomycetidae</taxon>
        <taxon>Hypocreales</taxon>
        <taxon>Nectriaceae</taxon>
        <taxon>Fusarium</taxon>
        <taxon>Fusarium fujikuroi species complex</taxon>
    </lineage>
</organism>
<gene>
    <name evidence="2" type="ORF">FCIRC_11911</name>
</gene>
<evidence type="ECO:0000313" key="3">
    <source>
        <dbReference type="Proteomes" id="UP000572754"/>
    </source>
</evidence>
<reference evidence="2 3" key="2">
    <citation type="submission" date="2020-05" db="EMBL/GenBank/DDBJ databases">
        <title>Identification and distribution of gene clusters putatively required for synthesis of sphingolipid metabolism inhibitors in phylogenetically diverse species of the filamentous fungus Fusarium.</title>
        <authorList>
            <person name="Kim H.-S."/>
            <person name="Busman M."/>
            <person name="Brown D.W."/>
            <person name="Divon H."/>
            <person name="Uhlig S."/>
            <person name="Proctor R.H."/>
        </authorList>
    </citation>
    <scope>NUCLEOTIDE SEQUENCE [LARGE SCALE GENOMIC DNA]</scope>
    <source>
        <strain evidence="2 3">NRRL 25331</strain>
    </source>
</reference>
<reference evidence="3" key="1">
    <citation type="journal article" date="2020" name="BMC Genomics">
        <title>Correction to: Identification and distribution of gene clusters required for synthesis of sphingolipid metabolism inhibitors in diverse species of the filamentous fungus Fusarium.</title>
        <authorList>
            <person name="Kim H.S."/>
            <person name="Lohmar J.M."/>
            <person name="Busman M."/>
            <person name="Brown D.W."/>
            <person name="Naumann T.A."/>
            <person name="Divon H.H."/>
            <person name="Lysoe E."/>
            <person name="Uhlig S."/>
            <person name="Proctor R.H."/>
        </authorList>
    </citation>
    <scope>NUCLEOTIDE SEQUENCE [LARGE SCALE GENOMIC DNA]</scope>
    <source>
        <strain evidence="3">NRRL 25331</strain>
    </source>
</reference>